<organism evidence="1 2">
    <name type="scientific">Chaetoceros tenuissimus</name>
    <dbReference type="NCBI Taxonomy" id="426638"/>
    <lineage>
        <taxon>Eukaryota</taxon>
        <taxon>Sar</taxon>
        <taxon>Stramenopiles</taxon>
        <taxon>Ochrophyta</taxon>
        <taxon>Bacillariophyta</taxon>
        <taxon>Coscinodiscophyceae</taxon>
        <taxon>Chaetocerotophycidae</taxon>
        <taxon>Chaetocerotales</taxon>
        <taxon>Chaetocerotaceae</taxon>
        <taxon>Chaetoceros</taxon>
    </lineage>
</organism>
<dbReference type="AlphaFoldDB" id="A0AAD3D882"/>
<sequence length="237" mass="26547">MAPNNSLCASRHSMDMNLSQHYSSSGKYAPLIPPALSEEEAMLAVSCDTISSNLIAEALSSDFKAAMTAQISSGQTYDGCEGYWDMPSEEVDTLSSRYNANEKVAGDANFDSNPSQQEYWDWPENETIIQSELKKLILQNVAQHELMRAAEKNDTESNAPTEIDIDDENIDSEDYFYFPSHTPAKRELIPNILKDLRARQAVMTSTIVANLLKEKLDQNTVNMGKSPSKETANYWDW</sequence>
<gene>
    <name evidence="1" type="ORF">CTEN210_15096</name>
</gene>
<dbReference type="Proteomes" id="UP001054902">
    <property type="component" value="Unassembled WGS sequence"/>
</dbReference>
<evidence type="ECO:0000313" key="2">
    <source>
        <dbReference type="Proteomes" id="UP001054902"/>
    </source>
</evidence>
<name>A0AAD3D882_9STRA</name>
<keyword evidence="2" id="KW-1185">Reference proteome</keyword>
<proteinExistence type="predicted"/>
<evidence type="ECO:0000313" key="1">
    <source>
        <dbReference type="EMBL" id="GFH58620.1"/>
    </source>
</evidence>
<comment type="caution">
    <text evidence="1">The sequence shown here is derived from an EMBL/GenBank/DDBJ whole genome shotgun (WGS) entry which is preliminary data.</text>
</comment>
<accession>A0AAD3D882</accession>
<dbReference type="EMBL" id="BLLK01000062">
    <property type="protein sequence ID" value="GFH58620.1"/>
    <property type="molecule type" value="Genomic_DNA"/>
</dbReference>
<protein>
    <submittedName>
        <fullName evidence="1">Uncharacterized protein</fullName>
    </submittedName>
</protein>
<reference evidence="1 2" key="1">
    <citation type="journal article" date="2021" name="Sci. Rep.">
        <title>The genome of the diatom Chaetoceros tenuissimus carries an ancient integrated fragment of an extant virus.</title>
        <authorList>
            <person name="Hongo Y."/>
            <person name="Kimura K."/>
            <person name="Takaki Y."/>
            <person name="Yoshida Y."/>
            <person name="Baba S."/>
            <person name="Kobayashi G."/>
            <person name="Nagasaki K."/>
            <person name="Hano T."/>
            <person name="Tomaru Y."/>
        </authorList>
    </citation>
    <scope>NUCLEOTIDE SEQUENCE [LARGE SCALE GENOMIC DNA]</scope>
    <source>
        <strain evidence="1 2">NIES-3715</strain>
    </source>
</reference>